<evidence type="ECO:0000313" key="1">
    <source>
        <dbReference type="EMBL" id="KHM52387.1"/>
    </source>
</evidence>
<organism evidence="1 2">
    <name type="scientific">Anaerovibrio lipolyticus</name>
    <dbReference type="NCBI Taxonomy" id="82374"/>
    <lineage>
        <taxon>Bacteria</taxon>
        <taxon>Bacillati</taxon>
        <taxon>Bacillota</taxon>
        <taxon>Negativicutes</taxon>
        <taxon>Selenomonadales</taxon>
        <taxon>Selenomonadaceae</taxon>
        <taxon>Anaerovibrio</taxon>
    </lineage>
</organism>
<evidence type="ECO:0000313" key="2">
    <source>
        <dbReference type="Proteomes" id="UP000030993"/>
    </source>
</evidence>
<protein>
    <submittedName>
        <fullName evidence="1">Uncharacterized protein</fullName>
    </submittedName>
</protein>
<dbReference type="STRING" id="82374.NZ47_05245"/>
<dbReference type="eggNOG" id="ENOG502ZQ51">
    <property type="taxonomic scope" value="Bacteria"/>
</dbReference>
<reference evidence="1 2" key="1">
    <citation type="journal article" date="2013" name="PLoS ONE">
        <title>Identification and characterization of three novel lipases belonging to families II and V from Anaerovibrio lipolyticus 5ST.</title>
        <authorList>
            <person name="Prive F."/>
            <person name="Kaderbhai N.N."/>
            <person name="Girdwood S."/>
            <person name="Worgan H.J."/>
            <person name="Pinloche E."/>
            <person name="Scollan N.D."/>
            <person name="Huws S.A."/>
            <person name="Newbold C.J."/>
        </authorList>
    </citation>
    <scope>NUCLEOTIDE SEQUENCE [LARGE SCALE GENOMIC DNA]</scope>
    <source>
        <strain evidence="1 2">5S</strain>
    </source>
</reference>
<dbReference type="EMBL" id="JSCE01000100">
    <property type="protein sequence ID" value="KHM52387.1"/>
    <property type="molecule type" value="Genomic_DNA"/>
</dbReference>
<proteinExistence type="predicted"/>
<dbReference type="AlphaFoldDB" id="A0A0B2K2M6"/>
<dbReference type="RefSeq" id="WP_039207191.1">
    <property type="nucleotide sequence ID" value="NZ_JSCE01000100.1"/>
</dbReference>
<gene>
    <name evidence="1" type="ORF">NZ47_05245</name>
</gene>
<dbReference type="Proteomes" id="UP000030993">
    <property type="component" value="Unassembled WGS sequence"/>
</dbReference>
<keyword evidence="2" id="KW-1185">Reference proteome</keyword>
<comment type="caution">
    <text evidence="1">The sequence shown here is derived from an EMBL/GenBank/DDBJ whole genome shotgun (WGS) entry which is preliminary data.</text>
</comment>
<accession>A0A0B2K2M6</accession>
<name>A0A0B2K2M6_9FIRM</name>
<sequence length="187" mass="20896">MNYTNFQVGEKFPLPIHNQGDGGLFQIDSNGAMFILQLSHTDVIATEAFRTGAMELGLFEAEGIVFFLYKIDGIFKEGWGDSPLGIHLLPPGMKPCIADLDDPVMHLYLVDTNLQILLAQRTITLDQPFHEMLQKKVQEQLESSISPGAFVTTLQRVWKNHSSKDMSDKALIKQTVEMNIPAPPILN</sequence>